<evidence type="ECO:0000256" key="1">
    <source>
        <dbReference type="SAM" id="MobiDB-lite"/>
    </source>
</evidence>
<protein>
    <submittedName>
        <fullName evidence="2">Uncharacterized protein</fullName>
    </submittedName>
</protein>
<gene>
    <name evidence="2" type="ORF">QE152_g5355</name>
</gene>
<reference evidence="2 3" key="1">
    <citation type="journal article" date="2024" name="BMC Genomics">
        <title>De novo assembly and annotation of Popillia japonica's genome with initial clues to its potential as an invasive pest.</title>
        <authorList>
            <person name="Cucini C."/>
            <person name="Boschi S."/>
            <person name="Funari R."/>
            <person name="Cardaioli E."/>
            <person name="Iannotti N."/>
            <person name="Marturano G."/>
            <person name="Paoli F."/>
            <person name="Bruttini M."/>
            <person name="Carapelli A."/>
            <person name="Frati F."/>
            <person name="Nardi F."/>
        </authorList>
    </citation>
    <scope>NUCLEOTIDE SEQUENCE [LARGE SCALE GENOMIC DNA]</scope>
    <source>
        <strain evidence="2">DMR45628</strain>
    </source>
</reference>
<feature type="compositionally biased region" description="Polar residues" evidence="1">
    <location>
        <begin position="109"/>
        <end position="119"/>
    </location>
</feature>
<feature type="compositionally biased region" description="Polar residues" evidence="1">
    <location>
        <begin position="50"/>
        <end position="67"/>
    </location>
</feature>
<evidence type="ECO:0000313" key="3">
    <source>
        <dbReference type="Proteomes" id="UP001458880"/>
    </source>
</evidence>
<evidence type="ECO:0000313" key="2">
    <source>
        <dbReference type="EMBL" id="KAK9747429.1"/>
    </source>
</evidence>
<dbReference type="Proteomes" id="UP001458880">
    <property type="component" value="Unassembled WGS sequence"/>
</dbReference>
<sequence length="195" mass="21017">MPYLPIPLPLKNPPPTPAQSASNPQSAPVGSNSRFCKIPLPLKNPPPTPAQSASNPQSAPVGSNSRFCKQGCQLPNLQKSYQPLLLPAPEKHAKPPGCLTSLSPHRPKPSTNPRRNSFQPPICTSRCQLSILQTELPTPDFTRKLPTLLATSSRKTTPPDGTPSHPQSCCTILPNHRSPVITFPPPKLLHNSPKP</sequence>
<feature type="compositionally biased region" description="Pro residues" evidence="1">
    <location>
        <begin position="1"/>
        <end position="17"/>
    </location>
</feature>
<proteinExistence type="predicted"/>
<dbReference type="AlphaFoldDB" id="A0AAW1MNU1"/>
<comment type="caution">
    <text evidence="2">The sequence shown here is derived from an EMBL/GenBank/DDBJ whole genome shotgun (WGS) entry which is preliminary data.</text>
</comment>
<feature type="region of interest" description="Disordered" evidence="1">
    <location>
        <begin position="1"/>
        <end position="67"/>
    </location>
</feature>
<feature type="region of interest" description="Disordered" evidence="1">
    <location>
        <begin position="86"/>
        <end position="121"/>
    </location>
</feature>
<feature type="compositionally biased region" description="Polar residues" evidence="1">
    <location>
        <begin position="18"/>
        <end position="34"/>
    </location>
</feature>
<organism evidence="2 3">
    <name type="scientific">Popillia japonica</name>
    <name type="common">Japanese beetle</name>
    <dbReference type="NCBI Taxonomy" id="7064"/>
    <lineage>
        <taxon>Eukaryota</taxon>
        <taxon>Metazoa</taxon>
        <taxon>Ecdysozoa</taxon>
        <taxon>Arthropoda</taxon>
        <taxon>Hexapoda</taxon>
        <taxon>Insecta</taxon>
        <taxon>Pterygota</taxon>
        <taxon>Neoptera</taxon>
        <taxon>Endopterygota</taxon>
        <taxon>Coleoptera</taxon>
        <taxon>Polyphaga</taxon>
        <taxon>Scarabaeiformia</taxon>
        <taxon>Scarabaeidae</taxon>
        <taxon>Rutelinae</taxon>
        <taxon>Popillia</taxon>
    </lineage>
</organism>
<accession>A0AAW1MNU1</accession>
<dbReference type="EMBL" id="JASPKY010000031">
    <property type="protein sequence ID" value="KAK9747429.1"/>
    <property type="molecule type" value="Genomic_DNA"/>
</dbReference>
<keyword evidence="3" id="KW-1185">Reference proteome</keyword>
<name>A0AAW1MNU1_POPJA</name>
<feature type="region of interest" description="Disordered" evidence="1">
    <location>
        <begin position="149"/>
        <end position="168"/>
    </location>
</feature>